<comment type="caution">
    <text evidence="2">The sequence shown here is derived from an EMBL/GenBank/DDBJ whole genome shotgun (WGS) entry which is preliminary data.</text>
</comment>
<feature type="signal peptide" evidence="1">
    <location>
        <begin position="1"/>
        <end position="24"/>
    </location>
</feature>
<organism evidence="2 3">
    <name type="scientific">Thiorhodococcus drewsii AZ1</name>
    <dbReference type="NCBI Taxonomy" id="765913"/>
    <lineage>
        <taxon>Bacteria</taxon>
        <taxon>Pseudomonadati</taxon>
        <taxon>Pseudomonadota</taxon>
        <taxon>Gammaproteobacteria</taxon>
        <taxon>Chromatiales</taxon>
        <taxon>Chromatiaceae</taxon>
        <taxon>Thiorhodococcus</taxon>
    </lineage>
</organism>
<evidence type="ECO:0000313" key="2">
    <source>
        <dbReference type="EMBL" id="EGV32178.1"/>
    </source>
</evidence>
<evidence type="ECO:0000313" key="3">
    <source>
        <dbReference type="Proteomes" id="UP000004200"/>
    </source>
</evidence>
<evidence type="ECO:0000256" key="1">
    <source>
        <dbReference type="SAM" id="SignalP"/>
    </source>
</evidence>
<dbReference type="Proteomes" id="UP000004200">
    <property type="component" value="Unassembled WGS sequence"/>
</dbReference>
<name>G2DZF1_9GAMM</name>
<evidence type="ECO:0008006" key="4">
    <source>
        <dbReference type="Google" id="ProtNLM"/>
    </source>
</evidence>
<dbReference type="PROSITE" id="PS51257">
    <property type="entry name" value="PROKAR_LIPOPROTEIN"/>
    <property type="match status" value="1"/>
</dbReference>
<reference evidence="2 3" key="1">
    <citation type="submission" date="2011-06" db="EMBL/GenBank/DDBJ databases">
        <title>The draft genome of Thiorhodococcus drewsii AZ1.</title>
        <authorList>
            <consortium name="US DOE Joint Genome Institute (JGI-PGF)"/>
            <person name="Lucas S."/>
            <person name="Han J."/>
            <person name="Lapidus A."/>
            <person name="Cheng J.-F."/>
            <person name="Goodwin L."/>
            <person name="Pitluck S."/>
            <person name="Peters L."/>
            <person name="Land M.L."/>
            <person name="Hauser L."/>
            <person name="Vogl K."/>
            <person name="Liu Z."/>
            <person name="Imhoff J."/>
            <person name="Thiel V."/>
            <person name="Frigaard N.-U."/>
            <person name="Bryant D.A."/>
            <person name="Woyke T.J."/>
        </authorList>
    </citation>
    <scope>NUCLEOTIDE SEQUENCE [LARGE SCALE GENOMIC DNA]</scope>
    <source>
        <strain evidence="2 3">AZ1</strain>
    </source>
</reference>
<feature type="chain" id="PRO_5003428238" description="Lipoprotein" evidence="1">
    <location>
        <begin position="25"/>
        <end position="106"/>
    </location>
</feature>
<dbReference type="OrthoDB" id="5768111at2"/>
<dbReference type="EMBL" id="AFWT01000008">
    <property type="protein sequence ID" value="EGV32178.1"/>
    <property type="molecule type" value="Genomic_DNA"/>
</dbReference>
<dbReference type="RefSeq" id="WP_007040128.1">
    <property type="nucleotide sequence ID" value="NZ_AFWT01000008.1"/>
</dbReference>
<proteinExistence type="predicted"/>
<accession>G2DZF1</accession>
<dbReference type="AlphaFoldDB" id="G2DZF1"/>
<keyword evidence="1" id="KW-0732">Signal</keyword>
<keyword evidence="3" id="KW-1185">Reference proteome</keyword>
<sequence length="106" mass="11281">MKPKTFSLAILSLALTGCGSGILAPEGPVSNAFLNRVATNCAKLKIGNQPIDFLLDVNGDDDYFIDETSKLAVGSVDKATYAEDINAYYPTGTDQAALDCIFDQID</sequence>
<dbReference type="eggNOG" id="ENOG503190B">
    <property type="taxonomic scope" value="Bacteria"/>
</dbReference>
<gene>
    <name evidence="2" type="ORF">ThidrDRAFT_1414</name>
</gene>
<protein>
    <recommendedName>
        <fullName evidence="4">Lipoprotein</fullName>
    </recommendedName>
</protein>